<dbReference type="EMBL" id="VSSQ01011454">
    <property type="protein sequence ID" value="MPM46873.1"/>
    <property type="molecule type" value="Genomic_DNA"/>
</dbReference>
<dbReference type="NCBIfam" id="NF040785">
    <property type="entry name" value="CD3324_fam"/>
    <property type="match status" value="1"/>
</dbReference>
<comment type="caution">
    <text evidence="1">The sequence shown here is derived from an EMBL/GenBank/DDBJ whole genome shotgun (WGS) entry which is preliminary data.</text>
</comment>
<dbReference type="SUPFAM" id="SSF46689">
    <property type="entry name" value="Homeodomain-like"/>
    <property type="match status" value="1"/>
</dbReference>
<gene>
    <name evidence="1" type="ORF">SDC9_93580</name>
</gene>
<dbReference type="InterPro" id="IPR052411">
    <property type="entry name" value="c-mor_Regulatory_Protein"/>
</dbReference>
<dbReference type="Gene3D" id="1.10.10.60">
    <property type="entry name" value="Homeodomain-like"/>
    <property type="match status" value="1"/>
</dbReference>
<dbReference type="InterPro" id="IPR009057">
    <property type="entry name" value="Homeodomain-like_sf"/>
</dbReference>
<evidence type="ECO:0008006" key="2">
    <source>
        <dbReference type="Google" id="ProtNLM"/>
    </source>
</evidence>
<evidence type="ECO:0000313" key="1">
    <source>
        <dbReference type="EMBL" id="MPM46873.1"/>
    </source>
</evidence>
<organism evidence="1">
    <name type="scientific">bioreactor metagenome</name>
    <dbReference type="NCBI Taxonomy" id="1076179"/>
    <lineage>
        <taxon>unclassified sequences</taxon>
        <taxon>metagenomes</taxon>
        <taxon>ecological metagenomes</taxon>
    </lineage>
</organism>
<dbReference type="PANTHER" id="PTHR37812:SF1">
    <property type="entry name" value="MU-LIKE PROPHAGE FLUMU PROTEIN C"/>
    <property type="match status" value="1"/>
</dbReference>
<dbReference type="AlphaFoldDB" id="A0A645A7M5"/>
<protein>
    <recommendedName>
        <fullName evidence="2">Mor transcription activator domain-containing protein</fullName>
    </recommendedName>
</protein>
<dbReference type="PANTHER" id="PTHR37812">
    <property type="entry name" value="MU-LIKE PROPHAGE FLUMU PROTEIN C"/>
    <property type="match status" value="1"/>
</dbReference>
<accession>A0A645A7M5</accession>
<name>A0A645A7M5_9ZZZZ</name>
<reference evidence="1" key="1">
    <citation type="submission" date="2019-08" db="EMBL/GenBank/DDBJ databases">
        <authorList>
            <person name="Kucharzyk K."/>
            <person name="Murdoch R.W."/>
            <person name="Higgins S."/>
            <person name="Loffler F."/>
        </authorList>
    </citation>
    <scope>NUCLEOTIDE SEQUENCE</scope>
</reference>
<proteinExistence type="predicted"/>
<sequence>MSYANARDIFPDEILEILQNYVDGEFIYIPKKDENKMAWGELTKSKEELLNRNTQIYKDYLDGMCTQTLSEKYYLSRKTIQRIILEKRKCHNIECAT</sequence>
<dbReference type="InterPro" id="IPR049739">
    <property type="entry name" value="YraL-like"/>
</dbReference>